<dbReference type="InParanoid" id="A0A369KEF1"/>
<dbReference type="EMBL" id="LUEZ02000009">
    <property type="protein sequence ID" value="RDB30114.1"/>
    <property type="molecule type" value="Genomic_DNA"/>
</dbReference>
<comment type="caution">
    <text evidence="1">The sequence shown here is derived from an EMBL/GenBank/DDBJ whole genome shotgun (WGS) entry which is preliminary data.</text>
</comment>
<reference evidence="1" key="1">
    <citation type="submission" date="2018-04" db="EMBL/GenBank/DDBJ databases">
        <title>Whole genome sequencing of Hypsizygus marmoreus.</title>
        <authorList>
            <person name="Choi I.-G."/>
            <person name="Min B."/>
            <person name="Kim J.-G."/>
            <person name="Kim S."/>
            <person name="Oh Y.-L."/>
            <person name="Kong W.-S."/>
            <person name="Park H."/>
            <person name="Jeong J."/>
            <person name="Song E.-S."/>
        </authorList>
    </citation>
    <scope>NUCLEOTIDE SEQUENCE [LARGE SCALE GENOMIC DNA]</scope>
    <source>
        <strain evidence="1">51987-8</strain>
    </source>
</reference>
<protein>
    <submittedName>
        <fullName evidence="1">Uncharacterized protein</fullName>
    </submittedName>
</protein>
<proteinExistence type="predicted"/>
<evidence type="ECO:0000313" key="2">
    <source>
        <dbReference type="Proteomes" id="UP000076154"/>
    </source>
</evidence>
<accession>A0A369KEF1</accession>
<evidence type="ECO:0000313" key="1">
    <source>
        <dbReference type="EMBL" id="RDB30114.1"/>
    </source>
</evidence>
<dbReference type="Proteomes" id="UP000076154">
    <property type="component" value="Unassembled WGS sequence"/>
</dbReference>
<keyword evidence="2" id="KW-1185">Reference proteome</keyword>
<organism evidence="1 2">
    <name type="scientific">Hypsizygus marmoreus</name>
    <name type="common">White beech mushroom</name>
    <name type="synonym">Agaricus marmoreus</name>
    <dbReference type="NCBI Taxonomy" id="39966"/>
    <lineage>
        <taxon>Eukaryota</taxon>
        <taxon>Fungi</taxon>
        <taxon>Dikarya</taxon>
        <taxon>Basidiomycota</taxon>
        <taxon>Agaricomycotina</taxon>
        <taxon>Agaricomycetes</taxon>
        <taxon>Agaricomycetidae</taxon>
        <taxon>Agaricales</taxon>
        <taxon>Tricholomatineae</taxon>
        <taxon>Lyophyllaceae</taxon>
        <taxon>Hypsizygus</taxon>
    </lineage>
</organism>
<name>A0A369KEF1_HYPMA</name>
<dbReference type="AlphaFoldDB" id="A0A369KEF1"/>
<sequence length="102" mass="11697">MSASDAREYEPDELSIHIDNHYANMDDYTALTRLGGVWDVLESTLAAPRSMKNKVRLYIHFALFSNLSWPWTKRNVGIGCSVRFLLLLEVHLITLKLEIFAS</sequence>
<gene>
    <name evidence="1" type="ORF">Hypma_014026</name>
</gene>